<organism evidence="2 3">
    <name type="scientific">Globisporangium ultimum (strain ATCC 200006 / CBS 805.95 / DAOM BR144)</name>
    <name type="common">Pythium ultimum</name>
    <dbReference type="NCBI Taxonomy" id="431595"/>
    <lineage>
        <taxon>Eukaryota</taxon>
        <taxon>Sar</taxon>
        <taxon>Stramenopiles</taxon>
        <taxon>Oomycota</taxon>
        <taxon>Peronosporomycetes</taxon>
        <taxon>Pythiales</taxon>
        <taxon>Pythiaceae</taxon>
        <taxon>Globisporangium</taxon>
    </lineage>
</organism>
<dbReference type="InParanoid" id="K3WY12"/>
<sequence>MDESRIIGSAILDKELGAIECNKNQDGYSWKAEALNHSIWIDKDLEALQRVARRRQLVFAANPRIIPIPWKVASSDQAAQQRAITKNPTPPTTGTAIDD</sequence>
<accession>K3WY12</accession>
<dbReference type="HOGENOM" id="CLU_2325424_0_0_1"/>
<name>K3WY12_GLOUD</name>
<dbReference type="AlphaFoldDB" id="K3WY12"/>
<reference evidence="3" key="2">
    <citation type="submission" date="2010-04" db="EMBL/GenBank/DDBJ databases">
        <authorList>
            <person name="Buell R."/>
            <person name="Hamilton J."/>
            <person name="Hostetler J."/>
        </authorList>
    </citation>
    <scope>NUCLEOTIDE SEQUENCE [LARGE SCALE GENOMIC DNA]</scope>
    <source>
        <strain evidence="3">DAOM:BR144</strain>
    </source>
</reference>
<keyword evidence="3" id="KW-1185">Reference proteome</keyword>
<dbReference type="Proteomes" id="UP000019132">
    <property type="component" value="Unassembled WGS sequence"/>
</dbReference>
<evidence type="ECO:0000256" key="1">
    <source>
        <dbReference type="SAM" id="MobiDB-lite"/>
    </source>
</evidence>
<dbReference type="EnsemblProtists" id="PYU1_T009860">
    <property type="protein sequence ID" value="PYU1_T009860"/>
    <property type="gene ID" value="PYU1_G009842"/>
</dbReference>
<reference evidence="2" key="3">
    <citation type="submission" date="2015-02" db="UniProtKB">
        <authorList>
            <consortium name="EnsemblProtists"/>
        </authorList>
    </citation>
    <scope>IDENTIFICATION</scope>
    <source>
        <strain evidence="2">DAOM BR144</strain>
    </source>
</reference>
<feature type="region of interest" description="Disordered" evidence="1">
    <location>
        <begin position="79"/>
        <end position="99"/>
    </location>
</feature>
<proteinExistence type="predicted"/>
<dbReference type="VEuPathDB" id="FungiDB:PYU1_G009842"/>
<evidence type="ECO:0000313" key="2">
    <source>
        <dbReference type="EnsemblProtists" id="PYU1_T009860"/>
    </source>
</evidence>
<evidence type="ECO:0000313" key="3">
    <source>
        <dbReference type="Proteomes" id="UP000019132"/>
    </source>
</evidence>
<reference evidence="3" key="1">
    <citation type="journal article" date="2010" name="Genome Biol.">
        <title>Genome sequence of the necrotrophic plant pathogen Pythium ultimum reveals original pathogenicity mechanisms and effector repertoire.</title>
        <authorList>
            <person name="Levesque C.A."/>
            <person name="Brouwer H."/>
            <person name="Cano L."/>
            <person name="Hamilton J.P."/>
            <person name="Holt C."/>
            <person name="Huitema E."/>
            <person name="Raffaele S."/>
            <person name="Robideau G.P."/>
            <person name="Thines M."/>
            <person name="Win J."/>
            <person name="Zerillo M.M."/>
            <person name="Beakes G.W."/>
            <person name="Boore J.L."/>
            <person name="Busam D."/>
            <person name="Dumas B."/>
            <person name="Ferriera S."/>
            <person name="Fuerstenberg S.I."/>
            <person name="Gachon C.M."/>
            <person name="Gaulin E."/>
            <person name="Govers F."/>
            <person name="Grenville-Briggs L."/>
            <person name="Horner N."/>
            <person name="Hostetler J."/>
            <person name="Jiang R.H."/>
            <person name="Johnson J."/>
            <person name="Krajaejun T."/>
            <person name="Lin H."/>
            <person name="Meijer H.J."/>
            <person name="Moore B."/>
            <person name="Morris P."/>
            <person name="Phuntmart V."/>
            <person name="Puiu D."/>
            <person name="Shetty J."/>
            <person name="Stajich J.E."/>
            <person name="Tripathy S."/>
            <person name="Wawra S."/>
            <person name="van West P."/>
            <person name="Whitty B.R."/>
            <person name="Coutinho P.M."/>
            <person name="Henrissat B."/>
            <person name="Martin F."/>
            <person name="Thomas P.D."/>
            <person name="Tyler B.M."/>
            <person name="De Vries R.P."/>
            <person name="Kamoun S."/>
            <person name="Yandell M."/>
            <person name="Tisserat N."/>
            <person name="Buell C.R."/>
        </authorList>
    </citation>
    <scope>NUCLEOTIDE SEQUENCE</scope>
    <source>
        <strain evidence="3">DAOM:BR144</strain>
    </source>
</reference>
<dbReference type="EMBL" id="GL376624">
    <property type="status" value="NOT_ANNOTATED_CDS"/>
    <property type="molecule type" value="Genomic_DNA"/>
</dbReference>
<protein>
    <submittedName>
        <fullName evidence="2">Uncharacterized protein</fullName>
    </submittedName>
</protein>